<dbReference type="Proteomes" id="UP000657385">
    <property type="component" value="Unassembled WGS sequence"/>
</dbReference>
<dbReference type="RefSeq" id="WP_196198726.1">
    <property type="nucleotide sequence ID" value="NZ_JADPRT010000029.1"/>
</dbReference>
<proteinExistence type="predicted"/>
<evidence type="ECO:0000256" key="1">
    <source>
        <dbReference type="SAM" id="MobiDB-lite"/>
    </source>
</evidence>
<comment type="caution">
    <text evidence="2">The sequence shown here is derived from an EMBL/GenBank/DDBJ whole genome shotgun (WGS) entry which is preliminary data.</text>
</comment>
<organism evidence="2 3">
    <name type="scientific">Streptacidiphilus fuscans</name>
    <dbReference type="NCBI Taxonomy" id="2789292"/>
    <lineage>
        <taxon>Bacteria</taxon>
        <taxon>Bacillati</taxon>
        <taxon>Actinomycetota</taxon>
        <taxon>Actinomycetes</taxon>
        <taxon>Kitasatosporales</taxon>
        <taxon>Streptomycetaceae</taxon>
        <taxon>Streptacidiphilus</taxon>
    </lineage>
</organism>
<sequence>MIIDRIDALNEGDRASLRLRITCRTSLWPTDFTEQLMQRWPDGDCQLAYLTPLTREDVQQAALEVLKADGGHFVGLVQKRGMVALATIPVTLRQLLLNYAEHEALPATLQDAYSQACLSLCREHRRPAGTQRQHAVASAEQLLTVAARAGAALQFAGLEALADSPPEPAPGAIDLSQLGPGQEPDESGTSVAFGMPELRQLTQSGLFTPVGEVQWSFVHSSYREFLAARYLQQRGLHDEVVRELLWIGDGPARHIQPAHRNVAAWASGDSPAVFEDLLRDDPLVLTLADLQRRPDADRARVVDAVLQRCEDDDTARLDTTVLHRLDHPGIANQLRPSLAPGTPHYRQYAAAQIARFCPAPTLAADLLALATDAQAPLETRVAAVGGVVPEPEAVLKDLEYLSKDPSAEIAAAALRRLWPDHLTLDHLLTRVREPDPTYLGTAFVLRREVPANLGPDQILDAVAWASDVLRNPQAEGSPRLAVAVLARAIRLAEHMSEPGETTTAVAEALRALADRDDLLYPDPVTTTWTPDEEGLTEALNDSSTARRALALHLLTHATEGQVNSLLAAVSHSLVPGSDMLYWMENWALLDGAALAVARLTVRFPAPTEPEQKEKADRARAAHQSLRESTAWWDTPPEPTPKTAARKEALDEERIEATYNEDDLRNALTAVTSAPADAVRAAWQQALFQLHRTAGGTPSAYGQALLRLAVDAPSRPRPGTALDAQLRRAAVHLLLTAPLLTAADLTPNGATHAQVPEFTAFALVELAALQTDEDRWAGWAVALGSAYTGDTPELANKLLALCSARAGDRLAPLLTQTLDAAHEHTITTLAASFAGQAAARATILTWAEEPTRSLDGWHAAIRPLAASAHPEGTATAAVLARVIEADPAAFEQDSAGYERWLLAACAIALNPAPLRLWPLIRNRLDVPATRTGFLTALAEEPLSLHRQPLFDLPETALVDLYGLIVEDLGRTVLTAPAHSGFLSRNEKLADIVRAIPQVLITRATHEAANGLLQLSQAYPEAWYLAGAARTAARAAAAAQAAAVPPHELFRLAESARLRRISDQHHLLAVVEEALDRFRRTLHGPNGLVIALWNRDKDKVSQSDWWPCWEEDFSDIVASFLQHDIGGDRVIINREVQVRRPGLPGLRTDIQIEAQARSGSADEPIKVVIECKGCWNDELKTALADQLVAEYLQTPRTAGVFLTAYFHCDRWTGRSRGCPKTKHSLHEVTAHQNAEADAARATGVAVSAVTLDCGLPSKGSEWRMEGQSTG</sequence>
<feature type="region of interest" description="Disordered" evidence="1">
    <location>
        <begin position="166"/>
        <end position="191"/>
    </location>
</feature>
<accession>A0A931FKQ0</accession>
<name>A0A931FKQ0_9ACTN</name>
<keyword evidence="3" id="KW-1185">Reference proteome</keyword>
<protein>
    <submittedName>
        <fullName evidence="2">Uncharacterized protein</fullName>
    </submittedName>
</protein>
<evidence type="ECO:0000313" key="2">
    <source>
        <dbReference type="EMBL" id="MBF9073909.1"/>
    </source>
</evidence>
<reference evidence="2" key="1">
    <citation type="submission" date="2020-11" db="EMBL/GenBank/DDBJ databases">
        <title>Isolation and identification of active actinomycetes.</title>
        <authorList>
            <person name="Yu B."/>
        </authorList>
    </citation>
    <scope>NUCLEOTIDE SEQUENCE</scope>
    <source>
        <strain evidence="2">NEAU-YB345</strain>
    </source>
</reference>
<gene>
    <name evidence="2" type="ORF">I2501_38450</name>
</gene>
<dbReference type="AlphaFoldDB" id="A0A931FKQ0"/>
<evidence type="ECO:0000313" key="3">
    <source>
        <dbReference type="Proteomes" id="UP000657385"/>
    </source>
</evidence>
<feature type="region of interest" description="Disordered" evidence="1">
    <location>
        <begin position="624"/>
        <end position="647"/>
    </location>
</feature>
<dbReference type="EMBL" id="JADPRT010000029">
    <property type="protein sequence ID" value="MBF9073909.1"/>
    <property type="molecule type" value="Genomic_DNA"/>
</dbReference>